<comment type="subcellular location">
    <subcellularLocation>
        <location evidence="1 7">Cell membrane</location>
        <topology evidence="1 7">Multi-pass membrane protein</topology>
    </subcellularLocation>
</comment>
<keyword evidence="4 7" id="KW-0812">Transmembrane</keyword>
<keyword evidence="11" id="KW-1185">Reference proteome</keyword>
<dbReference type="PROSITE" id="PS51257">
    <property type="entry name" value="PROKAR_LIPOPROTEIN"/>
    <property type="match status" value="1"/>
</dbReference>
<evidence type="ECO:0000256" key="2">
    <source>
        <dbReference type="ARBA" id="ARBA00022448"/>
    </source>
</evidence>
<feature type="transmembrane region" description="Helical" evidence="7">
    <location>
        <begin position="170"/>
        <end position="187"/>
    </location>
</feature>
<evidence type="ECO:0000256" key="7">
    <source>
        <dbReference type="RuleBase" id="RU363032"/>
    </source>
</evidence>
<gene>
    <name evidence="9" type="primary">oppB</name>
    <name evidence="10" type="ORF">SAMN04488059_109102</name>
    <name evidence="9" type="ORF">WH91_07280</name>
</gene>
<keyword evidence="6 7" id="KW-0472">Membrane</keyword>
<evidence type="ECO:0000259" key="8">
    <source>
        <dbReference type="PROSITE" id="PS50928"/>
    </source>
</evidence>
<evidence type="ECO:0000313" key="11">
    <source>
        <dbReference type="Proteomes" id="UP000033519"/>
    </source>
</evidence>
<dbReference type="Gene3D" id="1.10.3720.10">
    <property type="entry name" value="MetI-like"/>
    <property type="match status" value="1"/>
</dbReference>
<dbReference type="EMBL" id="LAPV01000085">
    <property type="protein sequence ID" value="KKC33648.1"/>
    <property type="molecule type" value="Genomic_DNA"/>
</dbReference>
<dbReference type="GO" id="GO:0055085">
    <property type="term" value="P:transmembrane transport"/>
    <property type="evidence" value="ECO:0007669"/>
    <property type="project" value="InterPro"/>
</dbReference>
<dbReference type="AlphaFoldDB" id="A0A0F5PYD0"/>
<feature type="transmembrane region" description="Helical" evidence="7">
    <location>
        <begin position="228"/>
        <end position="250"/>
    </location>
</feature>
<dbReference type="SUPFAM" id="SSF161098">
    <property type="entry name" value="MetI-like"/>
    <property type="match status" value="1"/>
</dbReference>
<dbReference type="PANTHER" id="PTHR30465:SF74">
    <property type="entry name" value="OLIGOPEPTIDE TRANSPORT SYSTEM PERMEASE PROTEIN OPPB"/>
    <property type="match status" value="1"/>
</dbReference>
<dbReference type="Proteomes" id="UP000182258">
    <property type="component" value="Unassembled WGS sequence"/>
</dbReference>
<evidence type="ECO:0000256" key="1">
    <source>
        <dbReference type="ARBA" id="ARBA00004651"/>
    </source>
</evidence>
<feature type="transmembrane region" description="Helical" evidence="7">
    <location>
        <begin position="280"/>
        <end position="300"/>
    </location>
</feature>
<evidence type="ECO:0000313" key="12">
    <source>
        <dbReference type="Proteomes" id="UP000182258"/>
    </source>
</evidence>
<evidence type="ECO:0000256" key="5">
    <source>
        <dbReference type="ARBA" id="ARBA00022989"/>
    </source>
</evidence>
<organism evidence="10 12">
    <name type="scientific">Devosia psychrophila</name>
    <dbReference type="NCBI Taxonomy" id="728005"/>
    <lineage>
        <taxon>Bacteria</taxon>
        <taxon>Pseudomonadati</taxon>
        <taxon>Pseudomonadota</taxon>
        <taxon>Alphaproteobacteria</taxon>
        <taxon>Hyphomicrobiales</taxon>
        <taxon>Devosiaceae</taxon>
        <taxon>Devosia</taxon>
    </lineage>
</organism>
<evidence type="ECO:0000256" key="3">
    <source>
        <dbReference type="ARBA" id="ARBA00022475"/>
    </source>
</evidence>
<comment type="similarity">
    <text evidence="7">Belongs to the binding-protein-dependent transport system permease family.</text>
</comment>
<feature type="transmembrane region" description="Helical" evidence="7">
    <location>
        <begin position="130"/>
        <end position="158"/>
    </location>
</feature>
<reference evidence="9 11" key="1">
    <citation type="submission" date="2015-03" db="EMBL/GenBank/DDBJ databases">
        <authorList>
            <person name="Lepp D."/>
            <person name="Hassan Y.I."/>
            <person name="Li X.-Z."/>
            <person name="Zhou T."/>
        </authorList>
    </citation>
    <scope>NUCLEOTIDE SEQUENCE [LARGE SCALE GENOMIC DNA]</scope>
    <source>
        <strain evidence="9 11">Cr7-05</strain>
    </source>
</reference>
<dbReference type="InterPro" id="IPR000515">
    <property type="entry name" value="MetI-like"/>
</dbReference>
<dbReference type="PROSITE" id="PS50928">
    <property type="entry name" value="ABC_TM1"/>
    <property type="match status" value="1"/>
</dbReference>
<keyword evidence="5 7" id="KW-1133">Transmembrane helix</keyword>
<evidence type="ECO:0000256" key="4">
    <source>
        <dbReference type="ARBA" id="ARBA00022692"/>
    </source>
</evidence>
<evidence type="ECO:0000313" key="10">
    <source>
        <dbReference type="EMBL" id="SFC71102.1"/>
    </source>
</evidence>
<dbReference type="Pfam" id="PF00528">
    <property type="entry name" value="BPD_transp_1"/>
    <property type="match status" value="1"/>
</dbReference>
<reference evidence="10 12" key="2">
    <citation type="submission" date="2016-10" db="EMBL/GenBank/DDBJ databases">
        <authorList>
            <person name="de Groot N.N."/>
        </authorList>
    </citation>
    <scope>NUCLEOTIDE SEQUENCE [LARGE SCALE GENOMIC DNA]</scope>
    <source>
        <strain evidence="10 12">CGMCC 1.10210</strain>
    </source>
</reference>
<dbReference type="STRING" id="728005.SAMN04488059_109102"/>
<keyword evidence="2 7" id="KW-0813">Transport</keyword>
<dbReference type="PATRIC" id="fig|728005.3.peg.3960"/>
<sequence length="307" mass="33634">MFGYVSRRVLSAIPIALIAVTACFFILRLAPGGPFDGERALPPATLANLRAHYNLDLPLIQQYLLYVWRLLHGDFGPSMVYNDFTVAQMLWIGLPFTLMLGFTAFVIGTIVGLVAGALSAVNQNKWPDYVLVMLVMVGLVVPNFLMAAILQLVFGVYLNWFPAGGWQNGSLAHLVLPVTVLVLPHAGRTARLMRGSMIEVLGTNYIRTAKAKGLGQRLILARHAIKPALLPVVSYLGPGLSYLLTGSLIVEQVFALPGIGKYFISAALNRDYGLVLGTTILYMVIILAVNLLVDILYAWLDPKVRYH</sequence>
<dbReference type="GO" id="GO:0005886">
    <property type="term" value="C:plasma membrane"/>
    <property type="evidence" value="ECO:0007669"/>
    <property type="project" value="UniProtKB-SubCell"/>
</dbReference>
<evidence type="ECO:0000256" key="6">
    <source>
        <dbReference type="ARBA" id="ARBA00023136"/>
    </source>
</evidence>
<keyword evidence="3" id="KW-1003">Cell membrane</keyword>
<protein>
    <submittedName>
        <fullName evidence="10">Oligopeptide transport system permease protein</fullName>
    </submittedName>
    <submittedName>
        <fullName evidence="9">Oligopeptide transporter permease</fullName>
    </submittedName>
</protein>
<accession>A0A0F5PYD0</accession>
<dbReference type="Proteomes" id="UP000033519">
    <property type="component" value="Unassembled WGS sequence"/>
</dbReference>
<feature type="domain" description="ABC transmembrane type-1" evidence="8">
    <location>
        <begin position="94"/>
        <end position="293"/>
    </location>
</feature>
<dbReference type="RefSeq" id="WP_046170334.1">
    <property type="nucleotide sequence ID" value="NZ_FOMB01000009.1"/>
</dbReference>
<dbReference type="EMBL" id="FOMB01000009">
    <property type="protein sequence ID" value="SFC71102.1"/>
    <property type="molecule type" value="Genomic_DNA"/>
</dbReference>
<dbReference type="OrthoDB" id="9805855at2"/>
<dbReference type="InterPro" id="IPR035906">
    <property type="entry name" value="MetI-like_sf"/>
</dbReference>
<name>A0A0F5PYD0_9HYPH</name>
<proteinExistence type="inferred from homology"/>
<feature type="transmembrane region" description="Helical" evidence="7">
    <location>
        <begin position="12"/>
        <end position="30"/>
    </location>
</feature>
<dbReference type="PANTHER" id="PTHR30465">
    <property type="entry name" value="INNER MEMBRANE ABC TRANSPORTER"/>
    <property type="match status" value="1"/>
</dbReference>
<feature type="transmembrane region" description="Helical" evidence="7">
    <location>
        <begin position="89"/>
        <end position="118"/>
    </location>
</feature>
<evidence type="ECO:0000313" key="9">
    <source>
        <dbReference type="EMBL" id="KKC33648.1"/>
    </source>
</evidence>